<comment type="similarity">
    <text evidence="2">Belongs to the Toll-like receptor family.</text>
</comment>
<dbReference type="PANTHER" id="PTHR24365:SF530">
    <property type="entry name" value="MSTPROX-RELATED"/>
    <property type="match status" value="1"/>
</dbReference>
<keyword evidence="7 11" id="KW-1133">Transmembrane helix</keyword>
<evidence type="ECO:0000313" key="14">
    <source>
        <dbReference type="EMBL" id="ADK94453.1"/>
    </source>
</evidence>
<evidence type="ECO:0000256" key="1">
    <source>
        <dbReference type="ARBA" id="ARBA00004167"/>
    </source>
</evidence>
<dbReference type="PROSITE" id="PS50104">
    <property type="entry name" value="TIR"/>
    <property type="match status" value="1"/>
</dbReference>
<dbReference type="InterPro" id="IPR035897">
    <property type="entry name" value="Toll_tir_struct_dom_sf"/>
</dbReference>
<evidence type="ECO:0000259" key="13">
    <source>
        <dbReference type="PROSITE" id="PS50104"/>
    </source>
</evidence>
<dbReference type="SMART" id="SM00369">
    <property type="entry name" value="LRR_TYP"/>
    <property type="match status" value="6"/>
</dbReference>
<dbReference type="GO" id="GO:0005886">
    <property type="term" value="C:plasma membrane"/>
    <property type="evidence" value="ECO:0007669"/>
    <property type="project" value="TreeGrafter"/>
</dbReference>
<feature type="chain" id="PRO_5003143373" evidence="12">
    <location>
        <begin position="22"/>
        <end position="931"/>
    </location>
</feature>
<keyword evidence="10" id="KW-0325">Glycoprotein</keyword>
<evidence type="ECO:0000256" key="2">
    <source>
        <dbReference type="ARBA" id="ARBA00009634"/>
    </source>
</evidence>
<proteinExistence type="evidence at transcript level"/>
<dbReference type="GO" id="GO:0007165">
    <property type="term" value="P:signal transduction"/>
    <property type="evidence" value="ECO:0007669"/>
    <property type="project" value="InterPro"/>
</dbReference>
<keyword evidence="4 11" id="KW-0812">Transmembrane</keyword>
<dbReference type="InterPro" id="IPR003591">
    <property type="entry name" value="Leu-rich_rpt_typical-subtyp"/>
</dbReference>
<dbReference type="PROSITE" id="PS51450">
    <property type="entry name" value="LRR"/>
    <property type="match status" value="4"/>
</dbReference>
<gene>
    <name evidence="14" type="primary">TLR1</name>
</gene>
<dbReference type="PRINTS" id="PR00019">
    <property type="entry name" value="LEURICHRPT"/>
</dbReference>
<dbReference type="InterPro" id="IPR001611">
    <property type="entry name" value="Leu-rich_rpt"/>
</dbReference>
<dbReference type="Pfam" id="PF01582">
    <property type="entry name" value="TIR"/>
    <property type="match status" value="1"/>
</dbReference>
<keyword evidence="9 14" id="KW-0675">Receptor</keyword>
<organism evidence="14">
    <name type="scientific">Hirudo medicinalis</name>
    <name type="common">Medicinal leech</name>
    <dbReference type="NCBI Taxonomy" id="6421"/>
    <lineage>
        <taxon>Eukaryota</taxon>
        <taxon>Metazoa</taxon>
        <taxon>Spiralia</taxon>
        <taxon>Lophotrochozoa</taxon>
        <taxon>Annelida</taxon>
        <taxon>Clitellata</taxon>
        <taxon>Hirudinea</taxon>
        <taxon>Hirudinida</taxon>
        <taxon>Hirudiniformes</taxon>
        <taxon>Hirudinidae</taxon>
        <taxon>Hirudo</taxon>
    </lineage>
</organism>
<evidence type="ECO:0000256" key="11">
    <source>
        <dbReference type="SAM" id="Phobius"/>
    </source>
</evidence>
<dbReference type="AlphaFoldDB" id="E0Z5S9"/>
<dbReference type="PANTHER" id="PTHR24365">
    <property type="entry name" value="TOLL-LIKE RECEPTOR"/>
    <property type="match status" value="1"/>
</dbReference>
<keyword evidence="3" id="KW-0433">Leucine-rich repeat</keyword>
<evidence type="ECO:0000256" key="7">
    <source>
        <dbReference type="ARBA" id="ARBA00022989"/>
    </source>
</evidence>
<dbReference type="SUPFAM" id="SSF52058">
    <property type="entry name" value="L domain-like"/>
    <property type="match status" value="1"/>
</dbReference>
<evidence type="ECO:0000256" key="9">
    <source>
        <dbReference type="ARBA" id="ARBA00023170"/>
    </source>
</evidence>
<evidence type="ECO:0000256" key="12">
    <source>
        <dbReference type="SAM" id="SignalP"/>
    </source>
</evidence>
<comment type="subcellular location">
    <subcellularLocation>
        <location evidence="1">Membrane</location>
        <topology evidence="1">Single-pass membrane protein</topology>
    </subcellularLocation>
</comment>
<evidence type="ECO:0000256" key="6">
    <source>
        <dbReference type="ARBA" id="ARBA00022737"/>
    </source>
</evidence>
<dbReference type="Gene3D" id="3.40.50.10140">
    <property type="entry name" value="Toll/interleukin-1 receptor homology (TIR) domain"/>
    <property type="match status" value="1"/>
</dbReference>
<dbReference type="Pfam" id="PF13306">
    <property type="entry name" value="LRR_5"/>
    <property type="match status" value="1"/>
</dbReference>
<evidence type="ECO:0000256" key="4">
    <source>
        <dbReference type="ARBA" id="ARBA00022692"/>
    </source>
</evidence>
<keyword evidence="6" id="KW-0677">Repeat</keyword>
<evidence type="ECO:0000256" key="10">
    <source>
        <dbReference type="ARBA" id="ARBA00023180"/>
    </source>
</evidence>
<evidence type="ECO:0000256" key="3">
    <source>
        <dbReference type="ARBA" id="ARBA00022614"/>
    </source>
</evidence>
<feature type="domain" description="TIR" evidence="13">
    <location>
        <begin position="772"/>
        <end position="912"/>
    </location>
</feature>
<name>E0Z5S9_HIRME</name>
<evidence type="ECO:0000256" key="8">
    <source>
        <dbReference type="ARBA" id="ARBA00023136"/>
    </source>
</evidence>
<reference evidence="14" key="1">
    <citation type="journal article" date="2011" name="Dev. Comp. Immunol.">
        <title>Characterization and immune function of two intracellular sensors, HmTLR1 and HmNLR, in the injured CNS of an invertebrate.</title>
        <authorList>
            <person name="Cuvillier-Hot V."/>
            <person name="Boidin-Wichlacz C."/>
            <person name="Slomianny C."/>
            <person name="Salzet M."/>
            <person name="Tasiemski A."/>
        </authorList>
    </citation>
    <scope>NUCLEOTIDE SEQUENCE</scope>
</reference>
<dbReference type="EMBL" id="HM196380">
    <property type="protein sequence ID" value="ADK94453.1"/>
    <property type="molecule type" value="mRNA"/>
</dbReference>
<dbReference type="InterPro" id="IPR000157">
    <property type="entry name" value="TIR_dom"/>
</dbReference>
<dbReference type="SMART" id="SM00255">
    <property type="entry name" value="TIR"/>
    <property type="match status" value="1"/>
</dbReference>
<dbReference type="Pfam" id="PF13855">
    <property type="entry name" value="LRR_8"/>
    <property type="match status" value="2"/>
</dbReference>
<dbReference type="SUPFAM" id="SSF52200">
    <property type="entry name" value="Toll/Interleukin receptor TIR domain"/>
    <property type="match status" value="2"/>
</dbReference>
<keyword evidence="8 11" id="KW-0472">Membrane</keyword>
<dbReference type="InterPro" id="IPR026906">
    <property type="entry name" value="LRR_5"/>
</dbReference>
<feature type="signal peptide" evidence="12">
    <location>
        <begin position="1"/>
        <end position="21"/>
    </location>
</feature>
<evidence type="ECO:0000256" key="5">
    <source>
        <dbReference type="ARBA" id="ARBA00022729"/>
    </source>
</evidence>
<dbReference type="Gene3D" id="3.80.10.10">
    <property type="entry name" value="Ribonuclease Inhibitor"/>
    <property type="match status" value="4"/>
</dbReference>
<protein>
    <submittedName>
        <fullName evidence="14">Toll-like receptor 1</fullName>
    </submittedName>
</protein>
<sequence length="931" mass="108202">MHRGKFFFFCSMIFSIKVVQTELGCYGNWDEWMKCNCTEGNTKVNCSYLQLTEIPHSLPRNLMELDLRRNKLSSLNKNSFENCFNLYYLNLSTNSISSIHPSSFRDAPITHLHLEKNILNLTSFTNILSPLNNTLTTLFIHKNHNISHRVFNNLHQLEELHLDGRLIDGFGKSFSTLKSLKILRLYSDVGVIFNSTFMHFENITALSKLNLEGAGVTRVQFGAFTPLKALRSLDFGYNRQLRFYLVERFLNSLSEDLEELILTSLIGKNAKSNGRIKESFFKTLSKKKKSKKLKLDKNGLTYIPYTFLKYLQSLSYLDISKNRLTNVTFWPLYFFFLPNLTYINFDGQDNDPCPRDRLQDPQMPNYSGDPCKAKAIADILPCTFSMKNKKGPLCGICPKLKEFHFSNFMKTRNLNLPPLIIFGKCQITAYLFRNNELRKALGPVVIFRPVSDLLVTIDLGNNAMNCFAPEMLKFSVERGLRVGRLILDGNDLSHQLQYDDEGESFAVYSSLTELNLANNRLRMLHELSFHNLTNLQILNLSSNYLTSISFDMSHMRYLSKLDLTDNRLLTFEYSAMLAFSSISSEVGYGKLKLYIEENAFTCSCEYLRFMAWIAKNDTYIENENLITCKYLDIDLKLTEVKNILHTARGSCLYKLPFIISGGLLALLIICTMISTIAYKYRWDIRYYLMMHSEKKKQYQLLLDQEIDYLYDAFVSYDMDDRSWIVQELISNLEQKPSFVLTRHQVAQDNANTEIDCEEKEMLTNSRSNYGSFTNSFVDLIATTESIPVVDDGFMIDDENELIFKLCIHERDFELGNEIETNILNAIQRSRMVILVVTNHFIKSKWCRLEVEMAKMECLERGRNIVVTVFLEPIQETLESLEWFMKRYTYLEWFTCDTKSKKDIFWRRLKLALEGKNKKIVCQCGGRRLLDE</sequence>
<dbReference type="InterPro" id="IPR032675">
    <property type="entry name" value="LRR_dom_sf"/>
</dbReference>
<keyword evidence="5 12" id="KW-0732">Signal</keyword>
<feature type="transmembrane region" description="Helical" evidence="11">
    <location>
        <begin position="657"/>
        <end position="680"/>
    </location>
</feature>
<accession>E0Z5S9</accession>
<dbReference type="GO" id="GO:0038023">
    <property type="term" value="F:signaling receptor activity"/>
    <property type="evidence" value="ECO:0007669"/>
    <property type="project" value="TreeGrafter"/>
</dbReference>